<proteinExistence type="predicted"/>
<organism evidence="6 7">
    <name type="scientific">Georgenia alba</name>
    <dbReference type="NCBI Taxonomy" id="2233858"/>
    <lineage>
        <taxon>Bacteria</taxon>
        <taxon>Bacillati</taxon>
        <taxon>Actinomycetota</taxon>
        <taxon>Actinomycetes</taxon>
        <taxon>Micrococcales</taxon>
        <taxon>Bogoriellaceae</taxon>
        <taxon>Georgenia</taxon>
    </lineage>
</organism>
<reference evidence="7" key="1">
    <citation type="journal article" date="2019" name="Int. J. Syst. Evol. Microbiol.">
        <title>The Global Catalogue of Microorganisms (GCM) 10K type strain sequencing project: providing services to taxonomists for standard genome sequencing and annotation.</title>
        <authorList>
            <consortium name="The Broad Institute Genomics Platform"/>
            <consortium name="The Broad Institute Genome Sequencing Center for Infectious Disease"/>
            <person name="Wu L."/>
            <person name="Ma J."/>
        </authorList>
    </citation>
    <scope>NUCLEOTIDE SEQUENCE [LARGE SCALE GENOMIC DNA]</scope>
    <source>
        <strain evidence="7">JCM 1490</strain>
    </source>
</reference>
<dbReference type="Proteomes" id="UP001596455">
    <property type="component" value="Unassembled WGS sequence"/>
</dbReference>
<dbReference type="RefSeq" id="WP_382396674.1">
    <property type="nucleotide sequence ID" value="NZ_JBHTCQ010000005.1"/>
</dbReference>
<evidence type="ECO:0000256" key="2">
    <source>
        <dbReference type="ARBA" id="ARBA00023125"/>
    </source>
</evidence>
<evidence type="ECO:0000313" key="7">
    <source>
        <dbReference type="Proteomes" id="UP001596455"/>
    </source>
</evidence>
<evidence type="ECO:0000256" key="3">
    <source>
        <dbReference type="ARBA" id="ARBA00023163"/>
    </source>
</evidence>
<keyword evidence="7" id="KW-1185">Reference proteome</keyword>
<keyword evidence="1" id="KW-0805">Transcription regulation</keyword>
<sequence length="200" mass="22104">MPRTSLDQTVLDREEVPALTPAGERLLDVASRLFYSHGIRAVGVDRVAAEAGTTKKTLYDIFGSKDLLVALYLHRRGVRWRSHLTERLAAREPGTDRLLGVYDVIAEWHADQDRGCAFVNAYAEIGTADHPALPVIRADKAYMRELFRRLAVEAGRADAERTGDTLHLLYEGALVLSTAGARPDAISEARRAAQDLLARN</sequence>
<accession>A0ABW2QHI7</accession>
<dbReference type="InterPro" id="IPR001647">
    <property type="entry name" value="HTH_TetR"/>
</dbReference>
<dbReference type="InterPro" id="IPR036271">
    <property type="entry name" value="Tet_transcr_reg_TetR-rel_C_sf"/>
</dbReference>
<feature type="DNA-binding region" description="H-T-H motif" evidence="4">
    <location>
        <begin position="43"/>
        <end position="62"/>
    </location>
</feature>
<name>A0ABW2QHI7_9MICO</name>
<keyword evidence="2 4" id="KW-0238">DNA-binding</keyword>
<dbReference type="SUPFAM" id="SSF46689">
    <property type="entry name" value="Homeodomain-like"/>
    <property type="match status" value="1"/>
</dbReference>
<dbReference type="Pfam" id="PF00440">
    <property type="entry name" value="TetR_N"/>
    <property type="match status" value="1"/>
</dbReference>
<evidence type="ECO:0000313" key="6">
    <source>
        <dbReference type="EMBL" id="MFC7407145.1"/>
    </source>
</evidence>
<protein>
    <submittedName>
        <fullName evidence="6">TetR/AcrR family transcriptional regulator</fullName>
    </submittedName>
</protein>
<feature type="domain" description="HTH tetR-type" evidence="5">
    <location>
        <begin position="20"/>
        <end position="80"/>
    </location>
</feature>
<dbReference type="PANTHER" id="PTHR47506:SF1">
    <property type="entry name" value="HTH-TYPE TRANSCRIPTIONAL REGULATOR YJDC"/>
    <property type="match status" value="1"/>
</dbReference>
<dbReference type="InterPro" id="IPR009057">
    <property type="entry name" value="Homeodomain-like_sf"/>
</dbReference>
<evidence type="ECO:0000256" key="1">
    <source>
        <dbReference type="ARBA" id="ARBA00023015"/>
    </source>
</evidence>
<keyword evidence="3" id="KW-0804">Transcription</keyword>
<gene>
    <name evidence="6" type="ORF">ACFQQL_18660</name>
</gene>
<dbReference type="PROSITE" id="PS50977">
    <property type="entry name" value="HTH_TETR_2"/>
    <property type="match status" value="1"/>
</dbReference>
<dbReference type="SUPFAM" id="SSF48498">
    <property type="entry name" value="Tetracyclin repressor-like, C-terminal domain"/>
    <property type="match status" value="1"/>
</dbReference>
<evidence type="ECO:0000259" key="5">
    <source>
        <dbReference type="PROSITE" id="PS50977"/>
    </source>
</evidence>
<evidence type="ECO:0000256" key="4">
    <source>
        <dbReference type="PROSITE-ProRule" id="PRU00335"/>
    </source>
</evidence>
<dbReference type="Gene3D" id="1.10.357.10">
    <property type="entry name" value="Tetracycline Repressor, domain 2"/>
    <property type="match status" value="1"/>
</dbReference>
<dbReference type="EMBL" id="JBHTCQ010000005">
    <property type="protein sequence ID" value="MFC7407145.1"/>
    <property type="molecule type" value="Genomic_DNA"/>
</dbReference>
<dbReference type="PRINTS" id="PR00455">
    <property type="entry name" value="HTHTETR"/>
</dbReference>
<dbReference type="PANTHER" id="PTHR47506">
    <property type="entry name" value="TRANSCRIPTIONAL REGULATORY PROTEIN"/>
    <property type="match status" value="1"/>
</dbReference>
<comment type="caution">
    <text evidence="6">The sequence shown here is derived from an EMBL/GenBank/DDBJ whole genome shotgun (WGS) entry which is preliminary data.</text>
</comment>